<comment type="caution">
    <text evidence="2">The sequence shown here is derived from an EMBL/GenBank/DDBJ whole genome shotgun (WGS) entry which is preliminary data.</text>
</comment>
<evidence type="ECO:0000313" key="2">
    <source>
        <dbReference type="EMBL" id="KAF7389787.1"/>
    </source>
</evidence>
<proteinExistence type="predicted"/>
<sequence length="82" mass="9260">MPTCTCERTLKDGIENHHECQLNSSADKQSNDNDEFDYQNNSAVSHTDNIVKNDDDDDDGDGDEEEEEEEDIDNVVTPVISR</sequence>
<feature type="compositionally biased region" description="Acidic residues" evidence="1">
    <location>
        <begin position="54"/>
        <end position="73"/>
    </location>
</feature>
<dbReference type="AlphaFoldDB" id="A0A834JMG5"/>
<feature type="region of interest" description="Disordered" evidence="1">
    <location>
        <begin position="21"/>
        <end position="82"/>
    </location>
</feature>
<name>A0A834JMG5_VESGE</name>
<dbReference type="EMBL" id="JACSDZ010000012">
    <property type="protein sequence ID" value="KAF7389787.1"/>
    <property type="molecule type" value="Genomic_DNA"/>
</dbReference>
<reference evidence="2" key="1">
    <citation type="journal article" date="2020" name="G3 (Bethesda)">
        <title>High-Quality Assemblies for Three Invasive Social Wasps from the &lt;i&gt;Vespula&lt;/i&gt; Genus.</title>
        <authorList>
            <person name="Harrop T.W.R."/>
            <person name="Guhlin J."/>
            <person name="McLaughlin G.M."/>
            <person name="Permina E."/>
            <person name="Stockwell P."/>
            <person name="Gilligan J."/>
            <person name="Le Lec M.F."/>
            <person name="Gruber M.A.M."/>
            <person name="Quinn O."/>
            <person name="Lovegrove M."/>
            <person name="Duncan E.J."/>
            <person name="Remnant E.J."/>
            <person name="Van Eeckhoven J."/>
            <person name="Graham B."/>
            <person name="Knapp R.A."/>
            <person name="Langford K.W."/>
            <person name="Kronenberg Z."/>
            <person name="Press M.O."/>
            <person name="Eacker S.M."/>
            <person name="Wilson-Rankin E.E."/>
            <person name="Purcell J."/>
            <person name="Lester P.J."/>
            <person name="Dearden P.K."/>
        </authorList>
    </citation>
    <scope>NUCLEOTIDE SEQUENCE</scope>
    <source>
        <strain evidence="2">Linc-1</strain>
    </source>
</reference>
<feature type="compositionally biased region" description="Polar residues" evidence="1">
    <location>
        <begin position="38"/>
        <end position="50"/>
    </location>
</feature>
<protein>
    <submittedName>
        <fullName evidence="2">Uncharacterized protein</fullName>
    </submittedName>
</protein>
<gene>
    <name evidence="2" type="ORF">HZH68_011644</name>
</gene>
<evidence type="ECO:0000313" key="3">
    <source>
        <dbReference type="Proteomes" id="UP000617340"/>
    </source>
</evidence>
<organism evidence="2 3">
    <name type="scientific">Vespula germanica</name>
    <name type="common">German yellow jacket</name>
    <name type="synonym">Paravespula germanica</name>
    <dbReference type="NCBI Taxonomy" id="30212"/>
    <lineage>
        <taxon>Eukaryota</taxon>
        <taxon>Metazoa</taxon>
        <taxon>Ecdysozoa</taxon>
        <taxon>Arthropoda</taxon>
        <taxon>Hexapoda</taxon>
        <taxon>Insecta</taxon>
        <taxon>Pterygota</taxon>
        <taxon>Neoptera</taxon>
        <taxon>Endopterygota</taxon>
        <taxon>Hymenoptera</taxon>
        <taxon>Apocrita</taxon>
        <taxon>Aculeata</taxon>
        <taxon>Vespoidea</taxon>
        <taxon>Vespidae</taxon>
        <taxon>Vespinae</taxon>
        <taxon>Vespula</taxon>
    </lineage>
</organism>
<keyword evidence="3" id="KW-1185">Reference proteome</keyword>
<accession>A0A834JMG5</accession>
<dbReference type="Proteomes" id="UP000617340">
    <property type="component" value="Unassembled WGS sequence"/>
</dbReference>
<evidence type="ECO:0000256" key="1">
    <source>
        <dbReference type="SAM" id="MobiDB-lite"/>
    </source>
</evidence>